<evidence type="ECO:0000259" key="3">
    <source>
        <dbReference type="PROSITE" id="PS50056"/>
    </source>
</evidence>
<dbReference type="PANTHER" id="PTHR19134">
    <property type="entry name" value="RECEPTOR-TYPE TYROSINE-PROTEIN PHOSPHATASE"/>
    <property type="match status" value="1"/>
</dbReference>
<dbReference type="EMBL" id="MCFK01008679">
    <property type="protein sequence ID" value="RKF55814.1"/>
    <property type="molecule type" value="Genomic_DNA"/>
</dbReference>
<dbReference type="CDD" id="cd18533">
    <property type="entry name" value="PTP_fungal"/>
    <property type="match status" value="1"/>
</dbReference>
<accession>A0A420HED4</accession>
<dbReference type="GO" id="GO:0004725">
    <property type="term" value="F:protein tyrosine phosphatase activity"/>
    <property type="evidence" value="ECO:0007669"/>
    <property type="project" value="InterPro"/>
</dbReference>
<dbReference type="AlphaFoldDB" id="A0A420HED4"/>
<dbReference type="InterPro" id="IPR016130">
    <property type="entry name" value="Tyr_Pase_AS"/>
</dbReference>
<name>A0A420HED4_9PEZI</name>
<sequence>MASERNDESHESLENTIDKNTNQCMIKPDGIGLCNYRLPVFLSLSKDVISQKFNFLNKYEASLAANPSAFLSYDQTKQRNRYANIRPWAHNAIRLKEFEFPENYINASLISLGRNQESFIATQGPGPGDTILHFWQMVWQEKVEVIVMLTQCVEAGREKCSVYLPLQKAENMSIIGSSEPLWGKVECVTQQTEEWGEVRRLRIIKKNRVGDFEERLLYHFLFMRWPDHQVPRKKSDQIALINLLRLSRQTLINGAPEGNIPPRIIHCSAGVGRTGTFIALDHLLQELEEDKLENLEDDKDPIFDTVRRLREQRMGSVNTIQQYALIYQILRERWELRQIDKSRPLVTRGGHKISSV</sequence>
<evidence type="ECO:0000313" key="5">
    <source>
        <dbReference type="Proteomes" id="UP000286134"/>
    </source>
</evidence>
<dbReference type="OrthoDB" id="10253954at2759"/>
<dbReference type="SMART" id="SM00404">
    <property type="entry name" value="PTPc_motif"/>
    <property type="match status" value="1"/>
</dbReference>
<organism evidence="4 5">
    <name type="scientific">Erysiphe neolycopersici</name>
    <dbReference type="NCBI Taxonomy" id="212602"/>
    <lineage>
        <taxon>Eukaryota</taxon>
        <taxon>Fungi</taxon>
        <taxon>Dikarya</taxon>
        <taxon>Ascomycota</taxon>
        <taxon>Pezizomycotina</taxon>
        <taxon>Leotiomycetes</taxon>
        <taxon>Erysiphales</taxon>
        <taxon>Erysiphaceae</taxon>
        <taxon>Erysiphe</taxon>
    </lineage>
</organism>
<proteinExistence type="inferred from homology"/>
<protein>
    <submittedName>
        <fullName evidence="4">Receptor-type tyrosine-protein phosphatase beta</fullName>
    </submittedName>
</protein>
<dbReference type="PANTHER" id="PTHR19134:SF449">
    <property type="entry name" value="TYROSINE-PROTEIN PHOSPHATASE 1"/>
    <property type="match status" value="1"/>
</dbReference>
<keyword evidence="5" id="KW-1185">Reference proteome</keyword>
<dbReference type="SMART" id="SM00194">
    <property type="entry name" value="PTPc"/>
    <property type="match status" value="1"/>
</dbReference>
<dbReference type="InterPro" id="IPR029021">
    <property type="entry name" value="Prot-tyrosine_phosphatase-like"/>
</dbReference>
<dbReference type="STRING" id="212602.A0A420HED4"/>
<feature type="domain" description="Tyrosine specific protein phosphatases" evidence="3">
    <location>
        <begin position="241"/>
        <end position="324"/>
    </location>
</feature>
<dbReference type="PROSITE" id="PS50055">
    <property type="entry name" value="TYR_PHOSPHATASE_PTP"/>
    <property type="match status" value="1"/>
</dbReference>
<evidence type="ECO:0000259" key="2">
    <source>
        <dbReference type="PROSITE" id="PS50055"/>
    </source>
</evidence>
<gene>
    <name evidence="4" type="ORF">OnM2_086011</name>
</gene>
<comment type="similarity">
    <text evidence="1">Belongs to the protein-tyrosine phosphatase family. Non-receptor class subfamily.</text>
</comment>
<dbReference type="InterPro" id="IPR050348">
    <property type="entry name" value="Protein-Tyr_Phosphatase"/>
</dbReference>
<dbReference type="Proteomes" id="UP000286134">
    <property type="component" value="Unassembled WGS sequence"/>
</dbReference>
<reference evidence="4 5" key="1">
    <citation type="journal article" date="2018" name="BMC Genomics">
        <title>Comparative genome analyses reveal sequence features reflecting distinct modes of host-adaptation between dicot and monocot powdery mildew.</title>
        <authorList>
            <person name="Wu Y."/>
            <person name="Ma X."/>
            <person name="Pan Z."/>
            <person name="Kale S.D."/>
            <person name="Song Y."/>
            <person name="King H."/>
            <person name="Zhang Q."/>
            <person name="Presley C."/>
            <person name="Deng X."/>
            <person name="Wei C.I."/>
            <person name="Xiao S."/>
        </authorList>
    </citation>
    <scope>NUCLEOTIDE SEQUENCE [LARGE SCALE GENOMIC DNA]</scope>
    <source>
        <strain evidence="4">UMSG2</strain>
    </source>
</reference>
<dbReference type="InterPro" id="IPR000242">
    <property type="entry name" value="PTP_cat"/>
</dbReference>
<dbReference type="SUPFAM" id="SSF52799">
    <property type="entry name" value="(Phosphotyrosine protein) phosphatases II"/>
    <property type="match status" value="1"/>
</dbReference>
<comment type="caution">
    <text evidence="4">The sequence shown here is derived from an EMBL/GenBank/DDBJ whole genome shotgun (WGS) entry which is preliminary data.</text>
</comment>
<evidence type="ECO:0000313" key="4">
    <source>
        <dbReference type="EMBL" id="RKF55814.1"/>
    </source>
</evidence>
<dbReference type="InterPro" id="IPR003595">
    <property type="entry name" value="Tyr_Pase_cat"/>
</dbReference>
<dbReference type="PRINTS" id="PR00700">
    <property type="entry name" value="PRTYPHPHTASE"/>
</dbReference>
<dbReference type="PROSITE" id="PS50056">
    <property type="entry name" value="TYR_PHOSPHATASE_2"/>
    <property type="match status" value="1"/>
</dbReference>
<dbReference type="PROSITE" id="PS00383">
    <property type="entry name" value="TYR_PHOSPHATASE_1"/>
    <property type="match status" value="1"/>
</dbReference>
<dbReference type="Pfam" id="PF00102">
    <property type="entry name" value="Y_phosphatase"/>
    <property type="match status" value="1"/>
</dbReference>
<evidence type="ECO:0000256" key="1">
    <source>
        <dbReference type="ARBA" id="ARBA00009649"/>
    </source>
</evidence>
<feature type="domain" description="Tyrosine-protein phosphatase" evidence="2">
    <location>
        <begin position="49"/>
        <end position="333"/>
    </location>
</feature>
<keyword evidence="4" id="KW-0675">Receptor</keyword>
<dbReference type="Gene3D" id="3.90.190.10">
    <property type="entry name" value="Protein tyrosine phosphatase superfamily"/>
    <property type="match status" value="1"/>
</dbReference>
<dbReference type="InterPro" id="IPR000387">
    <property type="entry name" value="Tyr_Pase_dom"/>
</dbReference>